<dbReference type="Pfam" id="PF03016">
    <property type="entry name" value="Exostosin_GT47"/>
    <property type="match status" value="1"/>
</dbReference>
<evidence type="ECO:0000256" key="3">
    <source>
        <dbReference type="ARBA" id="ARBA00022968"/>
    </source>
</evidence>
<evidence type="ECO:0000256" key="1">
    <source>
        <dbReference type="ARBA" id="ARBA00004323"/>
    </source>
</evidence>
<keyword evidence="5" id="KW-0472">Membrane</keyword>
<evidence type="ECO:0000313" key="7">
    <source>
        <dbReference type="EMBL" id="PNR43979.1"/>
    </source>
</evidence>
<protein>
    <recommendedName>
        <fullName evidence="6">Exostosin GT47 domain-containing protein</fullName>
    </recommendedName>
</protein>
<evidence type="ECO:0000256" key="4">
    <source>
        <dbReference type="ARBA" id="ARBA00023034"/>
    </source>
</evidence>
<evidence type="ECO:0000313" key="8">
    <source>
        <dbReference type="EnsemblPlants" id="Pp3c12_16390V3.1"/>
    </source>
</evidence>
<comment type="similarity">
    <text evidence="2">Belongs to the glycosyltransferase 47 family.</text>
</comment>
<dbReference type="GO" id="GO:0016757">
    <property type="term" value="F:glycosyltransferase activity"/>
    <property type="evidence" value="ECO:0007669"/>
    <property type="project" value="InterPro"/>
</dbReference>
<dbReference type="Gramene" id="Pp3c12_16390V3.1">
    <property type="protein sequence ID" value="Pp3c12_16390V3.1"/>
    <property type="gene ID" value="Pp3c12_16390"/>
</dbReference>
<keyword evidence="3" id="KW-0735">Signal-anchor</keyword>
<evidence type="ECO:0000256" key="5">
    <source>
        <dbReference type="SAM" id="Phobius"/>
    </source>
</evidence>
<proteinExistence type="inferred from homology"/>
<dbReference type="Gramene" id="Pp3c12_16390V3.2">
    <property type="protein sequence ID" value="Pp3c12_16390V3.2"/>
    <property type="gene ID" value="Pp3c12_16390"/>
</dbReference>
<evidence type="ECO:0000313" key="9">
    <source>
        <dbReference type="Proteomes" id="UP000006727"/>
    </source>
</evidence>
<dbReference type="EMBL" id="ABEU02000012">
    <property type="protein sequence ID" value="PNR43979.1"/>
    <property type="molecule type" value="Genomic_DNA"/>
</dbReference>
<reference evidence="7 9" key="1">
    <citation type="journal article" date="2008" name="Science">
        <title>The Physcomitrella genome reveals evolutionary insights into the conquest of land by plants.</title>
        <authorList>
            <person name="Rensing S."/>
            <person name="Lang D."/>
            <person name="Zimmer A."/>
            <person name="Terry A."/>
            <person name="Salamov A."/>
            <person name="Shapiro H."/>
            <person name="Nishiyama T."/>
            <person name="Perroud P.-F."/>
            <person name="Lindquist E."/>
            <person name="Kamisugi Y."/>
            <person name="Tanahashi T."/>
            <person name="Sakakibara K."/>
            <person name="Fujita T."/>
            <person name="Oishi K."/>
            <person name="Shin-I T."/>
            <person name="Kuroki Y."/>
            <person name="Toyoda A."/>
            <person name="Suzuki Y."/>
            <person name="Hashimoto A."/>
            <person name="Yamaguchi K."/>
            <person name="Sugano A."/>
            <person name="Kohara Y."/>
            <person name="Fujiyama A."/>
            <person name="Anterola A."/>
            <person name="Aoki S."/>
            <person name="Ashton N."/>
            <person name="Barbazuk W.B."/>
            <person name="Barker E."/>
            <person name="Bennetzen J."/>
            <person name="Bezanilla M."/>
            <person name="Blankenship R."/>
            <person name="Cho S.H."/>
            <person name="Dutcher S."/>
            <person name="Estelle M."/>
            <person name="Fawcett J.A."/>
            <person name="Gundlach H."/>
            <person name="Hanada K."/>
            <person name="Heyl A."/>
            <person name="Hicks K.A."/>
            <person name="Hugh J."/>
            <person name="Lohr M."/>
            <person name="Mayer K."/>
            <person name="Melkozernov A."/>
            <person name="Murata T."/>
            <person name="Nelson D."/>
            <person name="Pils B."/>
            <person name="Prigge M."/>
            <person name="Reiss B."/>
            <person name="Renner T."/>
            <person name="Rombauts S."/>
            <person name="Rushton P."/>
            <person name="Sanderfoot A."/>
            <person name="Schween G."/>
            <person name="Shiu S.-H."/>
            <person name="Stueber K."/>
            <person name="Theodoulou F.L."/>
            <person name="Tu H."/>
            <person name="Van de Peer Y."/>
            <person name="Verrier P.J."/>
            <person name="Waters E."/>
            <person name="Wood A."/>
            <person name="Yang L."/>
            <person name="Cove D."/>
            <person name="Cuming A."/>
            <person name="Hasebe M."/>
            <person name="Lucas S."/>
            <person name="Mishler D.B."/>
            <person name="Reski R."/>
            <person name="Grigoriev I."/>
            <person name="Quatrano R.S."/>
            <person name="Boore J.L."/>
        </authorList>
    </citation>
    <scope>NUCLEOTIDE SEQUENCE [LARGE SCALE GENOMIC DNA]</scope>
    <source>
        <strain evidence="8 9">cv. Gransden 2004</strain>
    </source>
</reference>
<dbReference type="GO" id="GO:0000139">
    <property type="term" value="C:Golgi membrane"/>
    <property type="evidence" value="ECO:0007669"/>
    <property type="project" value="UniProtKB-SubCell"/>
</dbReference>
<dbReference type="PaxDb" id="3218-PP1S354_12V6.1"/>
<dbReference type="InterPro" id="IPR004263">
    <property type="entry name" value="Exostosin"/>
</dbReference>
<organism evidence="7">
    <name type="scientific">Physcomitrium patens</name>
    <name type="common">Spreading-leaved earth moss</name>
    <name type="synonym">Physcomitrella patens</name>
    <dbReference type="NCBI Taxonomy" id="3218"/>
    <lineage>
        <taxon>Eukaryota</taxon>
        <taxon>Viridiplantae</taxon>
        <taxon>Streptophyta</taxon>
        <taxon>Embryophyta</taxon>
        <taxon>Bryophyta</taxon>
        <taxon>Bryophytina</taxon>
        <taxon>Bryopsida</taxon>
        <taxon>Funariidae</taxon>
        <taxon>Funariales</taxon>
        <taxon>Funariaceae</taxon>
        <taxon>Physcomitrium</taxon>
    </lineage>
</organism>
<feature type="transmembrane region" description="Helical" evidence="5">
    <location>
        <begin position="75"/>
        <end position="94"/>
    </location>
</feature>
<dbReference type="PANTHER" id="PTHR11062:SF59">
    <property type="entry name" value="EXOSTOSIN FAMILY PROTEIN"/>
    <property type="match status" value="1"/>
</dbReference>
<accession>A0A2K1JR18</accession>
<feature type="domain" description="Exostosin GT47" evidence="6">
    <location>
        <begin position="213"/>
        <end position="499"/>
    </location>
</feature>
<keyword evidence="4" id="KW-0333">Golgi apparatus</keyword>
<gene>
    <name evidence="8" type="primary">LOC112289515</name>
    <name evidence="7" type="ORF">PHYPA_016362</name>
</gene>
<evidence type="ECO:0000256" key="2">
    <source>
        <dbReference type="ARBA" id="ARBA00010271"/>
    </source>
</evidence>
<keyword evidence="9" id="KW-1185">Reference proteome</keyword>
<dbReference type="EnsemblPlants" id="Pp3c12_16390V3.1">
    <property type="protein sequence ID" value="Pp3c12_16390V3.1"/>
    <property type="gene ID" value="Pp3c12_16390"/>
</dbReference>
<keyword evidence="5" id="KW-0812">Transmembrane</keyword>
<dbReference type="PANTHER" id="PTHR11062">
    <property type="entry name" value="EXOSTOSIN HEPARAN SULFATE GLYCOSYLTRANSFERASE -RELATED"/>
    <property type="match status" value="1"/>
</dbReference>
<keyword evidence="5" id="KW-1133">Transmembrane helix</keyword>
<dbReference type="InterPro" id="IPR040911">
    <property type="entry name" value="Exostosin_GT47"/>
</dbReference>
<comment type="subcellular location">
    <subcellularLocation>
        <location evidence="1">Golgi apparatus membrane</location>
        <topology evidence="1">Single-pass type II membrane protein</topology>
    </subcellularLocation>
</comment>
<reference evidence="7 9" key="2">
    <citation type="journal article" date="2018" name="Plant J.">
        <title>The Physcomitrella patens chromosome-scale assembly reveals moss genome structure and evolution.</title>
        <authorList>
            <person name="Lang D."/>
            <person name="Ullrich K.K."/>
            <person name="Murat F."/>
            <person name="Fuchs J."/>
            <person name="Jenkins J."/>
            <person name="Haas F.B."/>
            <person name="Piednoel M."/>
            <person name="Gundlach H."/>
            <person name="Van Bel M."/>
            <person name="Meyberg R."/>
            <person name="Vives C."/>
            <person name="Morata J."/>
            <person name="Symeonidi A."/>
            <person name="Hiss M."/>
            <person name="Muchero W."/>
            <person name="Kamisugi Y."/>
            <person name="Saleh O."/>
            <person name="Blanc G."/>
            <person name="Decker E.L."/>
            <person name="van Gessel N."/>
            <person name="Grimwood J."/>
            <person name="Hayes R.D."/>
            <person name="Graham S.W."/>
            <person name="Gunter L.E."/>
            <person name="McDaniel S.F."/>
            <person name="Hoernstein S.N.W."/>
            <person name="Larsson A."/>
            <person name="Li F.W."/>
            <person name="Perroud P.F."/>
            <person name="Phillips J."/>
            <person name="Ranjan P."/>
            <person name="Rokshar D.S."/>
            <person name="Rothfels C.J."/>
            <person name="Schneider L."/>
            <person name="Shu S."/>
            <person name="Stevenson D.W."/>
            <person name="Thummler F."/>
            <person name="Tillich M."/>
            <person name="Villarreal Aguilar J.C."/>
            <person name="Widiez T."/>
            <person name="Wong G.K."/>
            <person name="Wymore A."/>
            <person name="Zhang Y."/>
            <person name="Zimmer A.D."/>
            <person name="Quatrano R.S."/>
            <person name="Mayer K.F.X."/>
            <person name="Goodstein D."/>
            <person name="Casacuberta J.M."/>
            <person name="Vandepoele K."/>
            <person name="Reski R."/>
            <person name="Cuming A.C."/>
            <person name="Tuskan G.A."/>
            <person name="Maumus F."/>
            <person name="Salse J."/>
            <person name="Schmutz J."/>
            <person name="Rensing S.A."/>
        </authorList>
    </citation>
    <scope>NUCLEOTIDE SEQUENCE [LARGE SCALE GENOMIC DNA]</scope>
    <source>
        <strain evidence="8 9">cv. Gransden 2004</strain>
    </source>
</reference>
<dbReference type="EnsemblPlants" id="Pp3c12_16390V3.2">
    <property type="protein sequence ID" value="Pp3c12_16390V3.2"/>
    <property type="gene ID" value="Pp3c12_16390"/>
</dbReference>
<dbReference type="GeneID" id="112289515"/>
<dbReference type="AlphaFoldDB" id="A0A2K1JR18"/>
<evidence type="ECO:0000259" key="6">
    <source>
        <dbReference type="Pfam" id="PF03016"/>
    </source>
</evidence>
<name>A0A2K1JR18_PHYPA</name>
<reference evidence="8" key="3">
    <citation type="submission" date="2020-12" db="UniProtKB">
        <authorList>
            <consortium name="EnsemblPlants"/>
        </authorList>
    </citation>
    <scope>IDENTIFICATION</scope>
</reference>
<dbReference type="Proteomes" id="UP000006727">
    <property type="component" value="Chromosome 12"/>
</dbReference>
<sequence length="563" mass="64854">MGDTSGYFSMPYTAEYEAEVAISVDDFMRPSNVGLSYSKQSVLNRGRKGGRSANLPNKGHDQQSFYHLQHRYTKMFSWPIIAIMIGILFVLVMFRGFALPRMATGTKASDQNFEELDGLSSTESRLDEKFNARIPRVIIKKNHERTENIGMVFRQKVFDTLQGFLLQVSRHSHLRDDGSGDAKGKSEDTVSSVHKQHEVYHNFHHFIKTYAEMQKTFKVYVYKDGYKPLVHAAKTGGIYATEGLFLKRMDDPGNRYTVSDPTQAHMFLLPYSVRQLVDFIQDPYSRSMRPLKTFIANYVERITSKYPYWNRTRGADHFFVSCHDWAPLSTILHDELHNNSMKVVCNADLTANFDIQKDVSIPQAVKGGNQSELDIDNLPPGKRDYLAFYAGQMHGLVRPVLIQHWRGKDSSMKVYEVLPPEIAKNISYAQHMKRSKFCLCPKGFEVNSPRIVEAILSGCVPVIIADNFVLPFSNVLDWSKFSITVEEKDIPNLKRILTNVPDGTYRSMQSCLKYIRRHFVWLEDQEDTQYDSFHMTMYSIWRQSLNLKNKLEVFQGHILPTEN</sequence>
<dbReference type="OrthoDB" id="1924787at2759"/>
<dbReference type="RefSeq" id="XP_024390531.1">
    <property type="nucleotide sequence ID" value="XM_024534763.2"/>
</dbReference>